<feature type="compositionally biased region" description="Basic residues" evidence="1">
    <location>
        <begin position="1"/>
        <end position="27"/>
    </location>
</feature>
<reference evidence="2" key="2">
    <citation type="submission" date="2013-04" db="UniProtKB">
        <authorList>
            <consortium name="EnsemblPlants"/>
        </authorList>
    </citation>
    <scope>IDENTIFICATION</scope>
</reference>
<evidence type="ECO:0000313" key="3">
    <source>
        <dbReference type="Proteomes" id="UP000006038"/>
    </source>
</evidence>
<dbReference type="Gramene" id="OB11G26290.1">
    <property type="protein sequence ID" value="OB11G26290.1"/>
    <property type="gene ID" value="OB11G26290"/>
</dbReference>
<accession>J3N9Z3</accession>
<dbReference type="HOGENOM" id="CLU_2326838_0_0_1"/>
<organism evidence="2">
    <name type="scientific">Oryza brachyantha</name>
    <name type="common">malo sina</name>
    <dbReference type="NCBI Taxonomy" id="4533"/>
    <lineage>
        <taxon>Eukaryota</taxon>
        <taxon>Viridiplantae</taxon>
        <taxon>Streptophyta</taxon>
        <taxon>Embryophyta</taxon>
        <taxon>Tracheophyta</taxon>
        <taxon>Spermatophyta</taxon>
        <taxon>Magnoliopsida</taxon>
        <taxon>Liliopsida</taxon>
        <taxon>Poales</taxon>
        <taxon>Poaceae</taxon>
        <taxon>BOP clade</taxon>
        <taxon>Oryzoideae</taxon>
        <taxon>Oryzeae</taxon>
        <taxon>Oryzinae</taxon>
        <taxon>Oryza</taxon>
    </lineage>
</organism>
<protein>
    <submittedName>
        <fullName evidence="2">Uncharacterized protein</fullName>
    </submittedName>
</protein>
<evidence type="ECO:0000256" key="1">
    <source>
        <dbReference type="SAM" id="MobiDB-lite"/>
    </source>
</evidence>
<reference evidence="2" key="1">
    <citation type="journal article" date="2013" name="Nat. Commun.">
        <title>Whole-genome sequencing of Oryza brachyantha reveals mechanisms underlying Oryza genome evolution.</title>
        <authorList>
            <person name="Chen J."/>
            <person name="Huang Q."/>
            <person name="Gao D."/>
            <person name="Wang J."/>
            <person name="Lang Y."/>
            <person name="Liu T."/>
            <person name="Li B."/>
            <person name="Bai Z."/>
            <person name="Luis Goicoechea J."/>
            <person name="Liang C."/>
            <person name="Chen C."/>
            <person name="Zhang W."/>
            <person name="Sun S."/>
            <person name="Liao Y."/>
            <person name="Zhang X."/>
            <person name="Yang L."/>
            <person name="Song C."/>
            <person name="Wang M."/>
            <person name="Shi J."/>
            <person name="Liu G."/>
            <person name="Liu J."/>
            <person name="Zhou H."/>
            <person name="Zhou W."/>
            <person name="Yu Q."/>
            <person name="An N."/>
            <person name="Chen Y."/>
            <person name="Cai Q."/>
            <person name="Wang B."/>
            <person name="Liu B."/>
            <person name="Min J."/>
            <person name="Huang Y."/>
            <person name="Wu H."/>
            <person name="Li Z."/>
            <person name="Zhang Y."/>
            <person name="Yin Y."/>
            <person name="Song W."/>
            <person name="Jiang J."/>
            <person name="Jackson S.A."/>
            <person name="Wing R.A."/>
            <person name="Wang J."/>
            <person name="Chen M."/>
        </authorList>
    </citation>
    <scope>NUCLEOTIDE SEQUENCE [LARGE SCALE GENOMIC DNA]</scope>
    <source>
        <strain evidence="2">cv. IRGC 101232</strain>
    </source>
</reference>
<feature type="region of interest" description="Disordered" evidence="1">
    <location>
        <begin position="1"/>
        <end position="29"/>
    </location>
</feature>
<keyword evidence="3" id="KW-1185">Reference proteome</keyword>
<evidence type="ECO:0000313" key="2">
    <source>
        <dbReference type="EnsemblPlants" id="OB11G26290.1"/>
    </source>
</evidence>
<proteinExistence type="predicted"/>
<name>J3N9Z3_ORYBR</name>
<dbReference type="Proteomes" id="UP000006038">
    <property type="component" value="Chromosome 11"/>
</dbReference>
<dbReference type="AlphaFoldDB" id="J3N9Z3"/>
<dbReference type="EnsemblPlants" id="OB11G26290.1">
    <property type="protein sequence ID" value="OB11G26290.1"/>
    <property type="gene ID" value="OB11G26290"/>
</dbReference>
<sequence length="99" mass="11958">RRRWRRRREQKKKPRHHQHRCLRHPPPRQHLSLVPRLSQLAPCPPMETARRRRGGKRELKMRFFRGVICKTVTCLTGSQTLCNHTLVIIKYIKWIHGIA</sequence>